<sequence>QNRNSQVVIDDVKSHIESFPKVESHYCRKSISKEYLEKGLNSSKMYTLYTEKDAKEIAKSIAESEPCVGAACFDLQQVMMLPKAYQTDLFLKKAE</sequence>
<organism evidence="1 2">
    <name type="scientific">Mya arenaria</name>
    <name type="common">Soft-shell clam</name>
    <dbReference type="NCBI Taxonomy" id="6604"/>
    <lineage>
        <taxon>Eukaryota</taxon>
        <taxon>Metazoa</taxon>
        <taxon>Spiralia</taxon>
        <taxon>Lophotrochozoa</taxon>
        <taxon>Mollusca</taxon>
        <taxon>Bivalvia</taxon>
        <taxon>Autobranchia</taxon>
        <taxon>Heteroconchia</taxon>
        <taxon>Euheterodonta</taxon>
        <taxon>Imparidentia</taxon>
        <taxon>Neoheterodontei</taxon>
        <taxon>Myida</taxon>
        <taxon>Myoidea</taxon>
        <taxon>Myidae</taxon>
        <taxon>Mya</taxon>
    </lineage>
</organism>
<keyword evidence="2" id="KW-1185">Reference proteome</keyword>
<dbReference type="EMBL" id="CP111017">
    <property type="protein sequence ID" value="WAR08830.1"/>
    <property type="molecule type" value="Genomic_DNA"/>
</dbReference>
<dbReference type="PANTHER" id="PTHR10773">
    <property type="entry name" value="DNA-DIRECTED RNA POLYMERASES I, II, AND III SUBUNIT RPABC2"/>
    <property type="match status" value="1"/>
</dbReference>
<dbReference type="Proteomes" id="UP001164746">
    <property type="component" value="Chromosome 6"/>
</dbReference>
<reference evidence="1" key="1">
    <citation type="submission" date="2022-11" db="EMBL/GenBank/DDBJ databases">
        <title>Centuries of genome instability and evolution in soft-shell clam transmissible cancer (bioRxiv).</title>
        <authorList>
            <person name="Hart S.F.M."/>
            <person name="Yonemitsu M.A."/>
            <person name="Giersch R.M."/>
            <person name="Beal B.F."/>
            <person name="Arriagada G."/>
            <person name="Davis B.W."/>
            <person name="Ostrander E.A."/>
            <person name="Goff S.P."/>
            <person name="Metzger M.J."/>
        </authorList>
    </citation>
    <scope>NUCLEOTIDE SEQUENCE</scope>
    <source>
        <strain evidence="1">MELC-2E11</strain>
        <tissue evidence="1">Siphon/mantle</tissue>
    </source>
</reference>
<evidence type="ECO:0000313" key="2">
    <source>
        <dbReference type="Proteomes" id="UP001164746"/>
    </source>
</evidence>
<protein>
    <submittedName>
        <fullName evidence="1">Uncharacterized protein</fullName>
    </submittedName>
</protein>
<accession>A0ABY7EI77</accession>
<name>A0ABY7EI77_MYAAR</name>
<proteinExistence type="predicted"/>
<evidence type="ECO:0000313" key="1">
    <source>
        <dbReference type="EMBL" id="WAR08830.1"/>
    </source>
</evidence>
<feature type="non-terminal residue" evidence="1">
    <location>
        <position position="1"/>
    </location>
</feature>
<gene>
    <name evidence="1" type="ORF">MAR_018788</name>
</gene>
<dbReference type="PANTHER" id="PTHR10773:SF19">
    <property type="match status" value="1"/>
</dbReference>